<dbReference type="Proteomes" id="UP000194012">
    <property type="component" value="Unassembled WGS sequence"/>
</dbReference>
<dbReference type="AlphaFoldDB" id="A0A1X6YEE1"/>
<keyword evidence="2" id="KW-0472">Membrane</keyword>
<gene>
    <name evidence="4" type="ORF">ROG8370_00598</name>
</gene>
<feature type="region of interest" description="Disordered" evidence="1">
    <location>
        <begin position="168"/>
        <end position="191"/>
    </location>
</feature>
<dbReference type="InterPro" id="IPR007730">
    <property type="entry name" value="SPOR-like_dom"/>
</dbReference>
<keyword evidence="2" id="KW-0812">Transmembrane</keyword>
<dbReference type="RefSeq" id="WP_085825579.1">
    <property type="nucleotide sequence ID" value="NZ_FWFJ01000003.1"/>
</dbReference>
<evidence type="ECO:0000256" key="2">
    <source>
        <dbReference type="SAM" id="Phobius"/>
    </source>
</evidence>
<accession>A0A1X6YEE1</accession>
<feature type="transmembrane region" description="Helical" evidence="2">
    <location>
        <begin position="25"/>
        <end position="43"/>
    </location>
</feature>
<sequence length="312" mass="32362">MAQMQDAQYTTAPDRANVLVKLTNLTGAALSLALIFGVGVWGYKLLVRDVSGVPVVRAAEGPMRVQPADPGGSAAEHQGLAVNNVAAEGAAAAPADRLVLAPPPLELTLEDVPTEAPEIVQQAEVTPTAEAGESDPLAAQETLQNASLDTLAEQLSAGVPAISDLETAPAATPEPEEIAAPAPVKGGIGTSLRPRVRPAKLTSIPEAVALAVAAARSAPNAEVNPDTIAVGTRLAQLGAFDSPEVARGEWDRLSAKFGDFLEGKQRVIQRAESGGRTFYRLRAMGFADLGDARRFCSALVAERAECIPVVTR</sequence>
<feature type="domain" description="SPOR" evidence="3">
    <location>
        <begin position="227"/>
        <end position="312"/>
    </location>
</feature>
<evidence type="ECO:0000313" key="5">
    <source>
        <dbReference type="Proteomes" id="UP000194012"/>
    </source>
</evidence>
<dbReference type="GO" id="GO:0042834">
    <property type="term" value="F:peptidoglycan binding"/>
    <property type="evidence" value="ECO:0007669"/>
    <property type="project" value="InterPro"/>
</dbReference>
<evidence type="ECO:0000313" key="4">
    <source>
        <dbReference type="EMBL" id="SLN18587.1"/>
    </source>
</evidence>
<dbReference type="PROSITE" id="PS51724">
    <property type="entry name" value="SPOR"/>
    <property type="match status" value="1"/>
</dbReference>
<name>A0A1X6YEE1_9RHOB</name>
<feature type="compositionally biased region" description="Low complexity" evidence="1">
    <location>
        <begin position="168"/>
        <end position="183"/>
    </location>
</feature>
<keyword evidence="5" id="KW-1185">Reference proteome</keyword>
<dbReference type="OrthoDB" id="8479416at2"/>
<proteinExistence type="predicted"/>
<dbReference type="InterPro" id="IPR036680">
    <property type="entry name" value="SPOR-like_sf"/>
</dbReference>
<dbReference type="Gene3D" id="3.30.70.1070">
    <property type="entry name" value="Sporulation related repeat"/>
    <property type="match status" value="1"/>
</dbReference>
<dbReference type="EMBL" id="FWFJ01000003">
    <property type="protein sequence ID" value="SLN18587.1"/>
    <property type="molecule type" value="Genomic_DNA"/>
</dbReference>
<protein>
    <submittedName>
        <fullName evidence="4">Sporulation related domain protein</fullName>
    </submittedName>
</protein>
<evidence type="ECO:0000259" key="3">
    <source>
        <dbReference type="PROSITE" id="PS51724"/>
    </source>
</evidence>
<dbReference type="Pfam" id="PF05036">
    <property type="entry name" value="SPOR"/>
    <property type="match status" value="1"/>
</dbReference>
<reference evidence="5" key="1">
    <citation type="submission" date="2017-03" db="EMBL/GenBank/DDBJ databases">
        <authorList>
            <person name="Rodrigo-Torres L."/>
            <person name="Arahal R.D."/>
            <person name="Lucena T."/>
        </authorList>
    </citation>
    <scope>NUCLEOTIDE SEQUENCE [LARGE SCALE GENOMIC DNA]</scope>
    <source>
        <strain evidence="5">CECT 8370</strain>
    </source>
</reference>
<evidence type="ECO:0000256" key="1">
    <source>
        <dbReference type="SAM" id="MobiDB-lite"/>
    </source>
</evidence>
<organism evidence="4 5">
    <name type="scientific">Roseovarius gaetbuli</name>
    <dbReference type="NCBI Taxonomy" id="1356575"/>
    <lineage>
        <taxon>Bacteria</taxon>
        <taxon>Pseudomonadati</taxon>
        <taxon>Pseudomonadota</taxon>
        <taxon>Alphaproteobacteria</taxon>
        <taxon>Rhodobacterales</taxon>
        <taxon>Roseobacteraceae</taxon>
        <taxon>Roseovarius</taxon>
    </lineage>
</organism>
<keyword evidence="2" id="KW-1133">Transmembrane helix</keyword>